<organism evidence="3 4">
    <name type="scientific">Rhodovulum euryhalinum</name>
    <dbReference type="NCBI Taxonomy" id="35805"/>
    <lineage>
        <taxon>Bacteria</taxon>
        <taxon>Pseudomonadati</taxon>
        <taxon>Pseudomonadota</taxon>
        <taxon>Alphaproteobacteria</taxon>
        <taxon>Rhodobacterales</taxon>
        <taxon>Paracoccaceae</taxon>
        <taxon>Rhodovulum</taxon>
    </lineage>
</organism>
<evidence type="ECO:0000313" key="4">
    <source>
        <dbReference type="Proteomes" id="UP000295142"/>
    </source>
</evidence>
<dbReference type="InterPro" id="IPR050249">
    <property type="entry name" value="Pseudomonas-type_ThrB"/>
</dbReference>
<dbReference type="SUPFAM" id="SSF56112">
    <property type="entry name" value="Protein kinase-like (PK-like)"/>
    <property type="match status" value="1"/>
</dbReference>
<dbReference type="EMBL" id="SLWW01000002">
    <property type="protein sequence ID" value="TCO73301.1"/>
    <property type="molecule type" value="Genomic_DNA"/>
</dbReference>
<name>A0A4R2KHK3_9RHOB</name>
<comment type="caution">
    <text evidence="3">The sequence shown here is derived from an EMBL/GenBank/DDBJ whole genome shotgun (WGS) entry which is preliminary data.</text>
</comment>
<evidence type="ECO:0000313" key="3">
    <source>
        <dbReference type="EMBL" id="TCO73301.1"/>
    </source>
</evidence>
<sequence>MTEAEALILAEEAIRHWAGCASPCPISHRENAVFAVTLPDAGRGVLRLHRRGYQSEEAIRSELWWMDGLAEAGLCVPRPQRTADGALLAQLADGRIASVLGWVEGRPLGAGGEPLEGAPDDQMRHFASIGRTVAQVHVAADRLSLPAWFSRPHWDIDGLLGAAPFWGRFWDHPAASEAEAILLQEARRFARERLSDYAAAGADQGLIHADLMRENILFDGPHAHLIDFDDCGFGFRLYDLGTALAQNLEEPALDAIATGLVEGYATLRPLTDDDLAMLPVFVMLRTLASVGWTMPRLAPGDPRIRAYLNRAVRTSHAVLEGLVLFRIG</sequence>
<dbReference type="InterPro" id="IPR002575">
    <property type="entry name" value="Aminoglycoside_PTrfase"/>
</dbReference>
<dbReference type="GO" id="GO:0004413">
    <property type="term" value="F:homoserine kinase activity"/>
    <property type="evidence" value="ECO:0007669"/>
    <property type="project" value="TreeGrafter"/>
</dbReference>
<evidence type="ECO:0000259" key="2">
    <source>
        <dbReference type="Pfam" id="PF01636"/>
    </source>
</evidence>
<accession>A0A4R2KHK3</accession>
<dbReference type="OrthoDB" id="241498at2"/>
<dbReference type="GO" id="GO:0009088">
    <property type="term" value="P:threonine biosynthetic process"/>
    <property type="evidence" value="ECO:0007669"/>
    <property type="project" value="TreeGrafter"/>
</dbReference>
<dbReference type="Gene3D" id="3.30.200.20">
    <property type="entry name" value="Phosphorylase Kinase, domain 1"/>
    <property type="match status" value="1"/>
</dbReference>
<dbReference type="PANTHER" id="PTHR21064">
    <property type="entry name" value="AMINOGLYCOSIDE PHOSPHOTRANSFERASE DOMAIN-CONTAINING PROTEIN-RELATED"/>
    <property type="match status" value="1"/>
</dbReference>
<dbReference type="InterPro" id="IPR011009">
    <property type="entry name" value="Kinase-like_dom_sf"/>
</dbReference>
<dbReference type="RefSeq" id="WP_132541363.1">
    <property type="nucleotide sequence ID" value="NZ_SLWW01000002.1"/>
</dbReference>
<comment type="similarity">
    <text evidence="1">Belongs to the pseudomonas-type ThrB family.</text>
</comment>
<keyword evidence="3" id="KW-0418">Kinase</keyword>
<reference evidence="3 4" key="1">
    <citation type="submission" date="2019-03" db="EMBL/GenBank/DDBJ databases">
        <title>Genomic Encyclopedia of Type Strains, Phase IV (KMG-IV): sequencing the most valuable type-strain genomes for metagenomic binning, comparative biology and taxonomic classification.</title>
        <authorList>
            <person name="Goeker M."/>
        </authorList>
    </citation>
    <scope>NUCLEOTIDE SEQUENCE [LARGE SCALE GENOMIC DNA]</scope>
    <source>
        <strain evidence="3 4">DSM 4868</strain>
    </source>
</reference>
<feature type="domain" description="Aminoglycoside phosphotransferase" evidence="2">
    <location>
        <begin position="26"/>
        <end position="265"/>
    </location>
</feature>
<dbReference type="Proteomes" id="UP000295142">
    <property type="component" value="Unassembled WGS sequence"/>
</dbReference>
<dbReference type="Pfam" id="PF01636">
    <property type="entry name" value="APH"/>
    <property type="match status" value="1"/>
</dbReference>
<protein>
    <submittedName>
        <fullName evidence="3">Ser/Thr protein kinase RdoA (MazF antagonist)</fullName>
    </submittedName>
</protein>
<dbReference type="AlphaFoldDB" id="A0A4R2KHK3"/>
<gene>
    <name evidence="3" type="ORF">EV655_10265</name>
</gene>
<keyword evidence="3" id="KW-0808">Transferase</keyword>
<dbReference type="Gene3D" id="3.90.1200.10">
    <property type="match status" value="1"/>
</dbReference>
<evidence type="ECO:0000256" key="1">
    <source>
        <dbReference type="ARBA" id="ARBA00038240"/>
    </source>
</evidence>
<dbReference type="PANTHER" id="PTHR21064:SF6">
    <property type="entry name" value="AMINOGLYCOSIDE PHOSPHOTRANSFERASE DOMAIN-CONTAINING PROTEIN"/>
    <property type="match status" value="1"/>
</dbReference>
<keyword evidence="4" id="KW-1185">Reference proteome</keyword>
<proteinExistence type="inferred from homology"/>